<keyword evidence="3" id="KW-0732">Signal</keyword>
<dbReference type="Gene3D" id="3.10.50.40">
    <property type="match status" value="1"/>
</dbReference>
<feature type="domain" description="PPIase FKBP-type" evidence="8">
    <location>
        <begin position="72"/>
        <end position="157"/>
    </location>
</feature>
<evidence type="ECO:0000256" key="6">
    <source>
        <dbReference type="PROSITE-ProRule" id="PRU00277"/>
    </source>
</evidence>
<gene>
    <name evidence="9" type="ORF">FCL42_02550</name>
</gene>
<accession>A0A4U1BT64</accession>
<dbReference type="GO" id="GO:0003755">
    <property type="term" value="F:peptidyl-prolyl cis-trans isomerase activity"/>
    <property type="evidence" value="ECO:0007669"/>
    <property type="project" value="UniProtKB-UniRule"/>
</dbReference>
<dbReference type="Pfam" id="PF00254">
    <property type="entry name" value="FKBP_C"/>
    <property type="match status" value="1"/>
</dbReference>
<evidence type="ECO:0000259" key="8">
    <source>
        <dbReference type="PROSITE" id="PS50059"/>
    </source>
</evidence>
<dbReference type="PANTHER" id="PTHR43811">
    <property type="entry name" value="FKBP-TYPE PEPTIDYL-PROLYL CIS-TRANS ISOMERASE FKPA"/>
    <property type="match status" value="1"/>
</dbReference>
<dbReference type="InterPro" id="IPR001179">
    <property type="entry name" value="PPIase_FKBP_dom"/>
</dbReference>
<reference evidence="9 10" key="1">
    <citation type="submission" date="2019-04" db="EMBL/GenBank/DDBJ databases">
        <authorList>
            <person name="Hwang J.C."/>
        </authorList>
    </citation>
    <scope>NUCLEOTIDE SEQUENCE [LARGE SCALE GENOMIC DNA]</scope>
    <source>
        <strain evidence="9 10">IMCC35002</strain>
    </source>
</reference>
<evidence type="ECO:0000256" key="1">
    <source>
        <dbReference type="ARBA" id="ARBA00000971"/>
    </source>
</evidence>
<dbReference type="InterPro" id="IPR000774">
    <property type="entry name" value="PPIase_FKBP_N"/>
</dbReference>
<dbReference type="PANTHER" id="PTHR43811:SF57">
    <property type="entry name" value="FKBP-TYPE PEPTIDYL-PROLYL CIS-TRANS ISOMERASE FKPA-RELATED"/>
    <property type="match status" value="1"/>
</dbReference>
<comment type="caution">
    <text evidence="9">The sequence shown here is derived from an EMBL/GenBank/DDBJ whole genome shotgun (WGS) entry which is preliminary data.</text>
</comment>
<dbReference type="EC" id="5.2.1.8" evidence="7"/>
<evidence type="ECO:0000256" key="4">
    <source>
        <dbReference type="ARBA" id="ARBA00023110"/>
    </source>
</evidence>
<protein>
    <recommendedName>
        <fullName evidence="7">Peptidyl-prolyl cis-trans isomerase</fullName>
        <ecNumber evidence="7">5.2.1.8</ecNumber>
    </recommendedName>
</protein>
<keyword evidence="5 6" id="KW-0413">Isomerase</keyword>
<keyword evidence="10" id="KW-1185">Reference proteome</keyword>
<keyword evidence="4 6" id="KW-0697">Rotamase</keyword>
<comment type="catalytic activity">
    <reaction evidence="1 6 7">
        <text>[protein]-peptidylproline (omega=180) = [protein]-peptidylproline (omega=0)</text>
        <dbReference type="Rhea" id="RHEA:16237"/>
        <dbReference type="Rhea" id="RHEA-COMP:10747"/>
        <dbReference type="Rhea" id="RHEA-COMP:10748"/>
        <dbReference type="ChEBI" id="CHEBI:83833"/>
        <dbReference type="ChEBI" id="CHEBI:83834"/>
        <dbReference type="EC" id="5.2.1.8"/>
    </reaction>
</comment>
<dbReference type="Pfam" id="PF01346">
    <property type="entry name" value="FKBP_N"/>
    <property type="match status" value="1"/>
</dbReference>
<dbReference type="OrthoDB" id="9814548at2"/>
<dbReference type="GO" id="GO:0006457">
    <property type="term" value="P:protein folding"/>
    <property type="evidence" value="ECO:0007669"/>
    <property type="project" value="InterPro"/>
</dbReference>
<dbReference type="SUPFAM" id="SSF54534">
    <property type="entry name" value="FKBP-like"/>
    <property type="match status" value="1"/>
</dbReference>
<evidence type="ECO:0000313" key="9">
    <source>
        <dbReference type="EMBL" id="TKB58646.1"/>
    </source>
</evidence>
<dbReference type="AlphaFoldDB" id="A0A4U1BT64"/>
<evidence type="ECO:0000313" key="10">
    <source>
        <dbReference type="Proteomes" id="UP000305675"/>
    </source>
</evidence>
<dbReference type="PROSITE" id="PS50059">
    <property type="entry name" value="FKBP_PPIASE"/>
    <property type="match status" value="1"/>
</dbReference>
<dbReference type="InterPro" id="IPR046357">
    <property type="entry name" value="PPIase_dom_sf"/>
</dbReference>
<sequence length="157" mass="16918">MSKVIIIVALLALVAYFLFKGAGSSKDAPENIRIGDEFLAQNADKEGVKTTASGLQLKVMEPGTGTEHPTAKDKVTVHYHGTLLDGTVFDSSVERGQPIDFKLNQVIPGWTEGLQHMVVGEKTRLYIPARLGYGKRGVGKIPAGSLLIFDVELIAIN</sequence>
<dbReference type="Proteomes" id="UP000305675">
    <property type="component" value="Unassembled WGS sequence"/>
</dbReference>
<evidence type="ECO:0000256" key="2">
    <source>
        <dbReference type="ARBA" id="ARBA00006577"/>
    </source>
</evidence>
<name>A0A4U1BT64_9GAMM</name>
<evidence type="ECO:0000256" key="5">
    <source>
        <dbReference type="ARBA" id="ARBA00023235"/>
    </source>
</evidence>
<organism evidence="9 10">
    <name type="scientific">Ferrimonas aestuarii</name>
    <dbReference type="NCBI Taxonomy" id="2569539"/>
    <lineage>
        <taxon>Bacteria</taxon>
        <taxon>Pseudomonadati</taxon>
        <taxon>Pseudomonadota</taxon>
        <taxon>Gammaproteobacteria</taxon>
        <taxon>Alteromonadales</taxon>
        <taxon>Ferrimonadaceae</taxon>
        <taxon>Ferrimonas</taxon>
    </lineage>
</organism>
<evidence type="ECO:0000256" key="7">
    <source>
        <dbReference type="RuleBase" id="RU003915"/>
    </source>
</evidence>
<dbReference type="EMBL" id="SWCJ01000001">
    <property type="protein sequence ID" value="TKB58646.1"/>
    <property type="molecule type" value="Genomic_DNA"/>
</dbReference>
<dbReference type="FunFam" id="3.10.50.40:FF:000045">
    <property type="entry name" value="Peptidyl-prolyl cis-trans isomerase"/>
    <property type="match status" value="1"/>
</dbReference>
<evidence type="ECO:0000256" key="3">
    <source>
        <dbReference type="ARBA" id="ARBA00022729"/>
    </source>
</evidence>
<comment type="similarity">
    <text evidence="2 7">Belongs to the FKBP-type PPIase family.</text>
</comment>
<proteinExistence type="inferred from homology"/>